<evidence type="ECO:0000313" key="2">
    <source>
        <dbReference type="Proteomes" id="UP000782610"/>
    </source>
</evidence>
<organism evidence="1 2">
    <name type="scientific">Devosia nanyangense</name>
    <dbReference type="NCBI Taxonomy" id="1228055"/>
    <lineage>
        <taxon>Bacteria</taxon>
        <taxon>Pseudomonadati</taxon>
        <taxon>Pseudomonadota</taxon>
        <taxon>Alphaproteobacteria</taxon>
        <taxon>Hyphomicrobiales</taxon>
        <taxon>Devosiaceae</taxon>
        <taxon>Devosia</taxon>
    </lineage>
</organism>
<dbReference type="AlphaFoldDB" id="A0A933NZI5"/>
<proteinExistence type="predicted"/>
<dbReference type="SUPFAM" id="SSF56925">
    <property type="entry name" value="OMPA-like"/>
    <property type="match status" value="1"/>
</dbReference>
<evidence type="ECO:0008006" key="3">
    <source>
        <dbReference type="Google" id="ProtNLM"/>
    </source>
</evidence>
<sequence length="187" mass="19256">MALAEQVGYFWTNEYFGGLEMLKAIVSAGALSVLMIGGAAAADLVLAPPMVDDVAVSDWDGVYAGLTGAAWFQGGVIFPAVGVELGANFVSGDLLFGVEGDLAYYWTSGNFDAGLTGRVGVVLNDTAVLYGSIGVGALSDGVSFYVPVGVGAEFMLTESVSLDLSGEYLIGNGFTATRIGAALDWHF</sequence>
<protein>
    <recommendedName>
        <fullName evidence="3">Outer membrane protein beta-barrel domain-containing protein</fullName>
    </recommendedName>
</protein>
<evidence type="ECO:0000313" key="1">
    <source>
        <dbReference type="EMBL" id="MBI4922552.1"/>
    </source>
</evidence>
<dbReference type="Proteomes" id="UP000782610">
    <property type="component" value="Unassembled WGS sequence"/>
</dbReference>
<name>A0A933NZI5_9HYPH</name>
<gene>
    <name evidence="1" type="ORF">HY834_12465</name>
</gene>
<accession>A0A933NZI5</accession>
<dbReference type="EMBL" id="JACRAF010000033">
    <property type="protein sequence ID" value="MBI4922552.1"/>
    <property type="molecule type" value="Genomic_DNA"/>
</dbReference>
<reference evidence="1" key="1">
    <citation type="submission" date="2020-07" db="EMBL/GenBank/DDBJ databases">
        <title>Huge and variable diversity of episymbiotic CPR bacteria and DPANN archaea in groundwater ecosystems.</title>
        <authorList>
            <person name="He C.Y."/>
            <person name="Keren R."/>
            <person name="Whittaker M."/>
            <person name="Farag I.F."/>
            <person name="Doudna J."/>
            <person name="Cate J.H.D."/>
            <person name="Banfield J.F."/>
        </authorList>
    </citation>
    <scope>NUCLEOTIDE SEQUENCE</scope>
    <source>
        <strain evidence="1">NC_groundwater_1586_Pr3_B-0.1um_66_15</strain>
    </source>
</reference>
<comment type="caution">
    <text evidence="1">The sequence shown here is derived from an EMBL/GenBank/DDBJ whole genome shotgun (WGS) entry which is preliminary data.</text>
</comment>
<dbReference type="InterPro" id="IPR011250">
    <property type="entry name" value="OMP/PagP_B-barrel"/>
</dbReference>